<dbReference type="OrthoDB" id="79562at2759"/>
<dbReference type="SUPFAM" id="SSF55486">
    <property type="entry name" value="Metalloproteases ('zincins'), catalytic domain"/>
    <property type="match status" value="1"/>
</dbReference>
<keyword evidence="3" id="KW-1185">Reference proteome</keyword>
<dbReference type="Proteomes" id="UP000219813">
    <property type="component" value="Chromosome 12"/>
</dbReference>
<proteinExistence type="predicted"/>
<evidence type="ECO:0000313" key="2">
    <source>
        <dbReference type="EMBL" id="SCO93848.1"/>
    </source>
</evidence>
<dbReference type="InterPro" id="IPR027268">
    <property type="entry name" value="Peptidase_M4/M1_CTD_sf"/>
</dbReference>
<dbReference type="PANTHER" id="PTHR11533">
    <property type="entry name" value="PROTEASE M1 ZINC METALLOPROTEASE"/>
    <property type="match status" value="1"/>
</dbReference>
<dbReference type="Pfam" id="PF01433">
    <property type="entry name" value="Peptidase_M1"/>
    <property type="match status" value="1"/>
</dbReference>
<sequence>MNTKQLHLYHLRKHIRANRLIKPLMYSVHLLFLKLKPCLKYYGYSEIHFLKKAESEKKIRIYSDTKHFHILKCVLTNPSCDIYTIITKDDVKKGRSYFDIHMKELNEKGIYRLIIFFYNENDENKVEGIYISNVLKNLNKKKNSLISKNNKNIKDGITTSHNNCYHLCFQNAEKKTLNFDFKKMKFEDKHTYTYINTFCEFFFLPSIFPCIQSTIHRVKFKLKLSFEIKSNYIKKKKKKRDDFSFFMPYVNLHLRGTKWSCRSNVKKGKEKYEDEREFYKGEKRKRMKRSAVKLLRPSNLVVSNTKLKGVYHSKCNECFTCFLLCSCFGYVQRPEYGHRLEEHTCIKSNYARRKRTKGGTCRKELCKKITNQVKKEKEYITFEFYTTSKIANYTFCLFIGIYHKIEFKIKGFPIFIYIENYRKNEMSKYSYFTKILSKILLMFMNISIFRKKLLQNTFLQCILLNKYKYAGEENYNCVTFLISFIQINEENENDNLDKLFLQVKLIVHEIFHTLWGNCLYFRKEKYLWCKEGLTRYYELKYTKYILKKLKNRKHIKLTVFIFITLEYYFYVLTTDVLNAYNHALNIDSNLYKLHDCPRVISRKGGSPTATATLENLRVRDVHHFYNILTYNKGMYVFKIISIVSRPHFDTIMNLLYFTFYNRSINWSKIVTLFHFFFQLFRIKPFFLNCHKYRKIAEQVIKFIKKKKKFFTRSFVKLIRVKSACKRKWINYTKKKKAHRKNKNFASTYNSVIIPLFWSNFLKPSFKKYFLTYYRKIHRRYRALGGVTIYKGKINKRWKKSQKNEKCSNIRTNARNEKSLDNFARVNVQSITKKAKVAYVKKNNLKNILENYINIVGPPKIFFKFLKKRNKLLITQRHFYYDNYEQEFKETNILFQIPITFTFNKRIYKILLTNKFILLNVEIKRGIYPHKGKEKQVITSGNIFTISLKNISYFSYHFVDMFSFKFIVNAIKKNKCCKFDIIHIIVNIILYLLVRVKTLQHARNLTLLICRQLFLVSHPHVSVEIFISRLIKIENRKLKIELEKELRKSDHFDEMHIKCSFLLKDFRIYLSKIFFYFKESASTLS</sequence>
<gene>
    <name evidence="2" type="primary">PmUG01_12044500</name>
    <name evidence="2" type="ORF">PMUG01_12044500</name>
</gene>
<dbReference type="GO" id="GO:0008270">
    <property type="term" value="F:zinc ion binding"/>
    <property type="evidence" value="ECO:0007669"/>
    <property type="project" value="InterPro"/>
</dbReference>
<dbReference type="OMA" id="YINTFCE"/>
<organism evidence="2 3">
    <name type="scientific">Plasmodium malariae</name>
    <dbReference type="NCBI Taxonomy" id="5858"/>
    <lineage>
        <taxon>Eukaryota</taxon>
        <taxon>Sar</taxon>
        <taxon>Alveolata</taxon>
        <taxon>Apicomplexa</taxon>
        <taxon>Aconoidasida</taxon>
        <taxon>Haemosporida</taxon>
        <taxon>Plasmodiidae</taxon>
        <taxon>Plasmodium</taxon>
        <taxon>Plasmodium (Plasmodium)</taxon>
    </lineage>
</organism>
<protein>
    <submittedName>
        <fullName evidence="2">M1-family alanyl aminopeptidase, putative</fullName>
        <ecNumber evidence="2">3.4.11.2</ecNumber>
    </submittedName>
</protein>
<evidence type="ECO:0000259" key="1">
    <source>
        <dbReference type="Pfam" id="PF01433"/>
    </source>
</evidence>
<dbReference type="GO" id="GO:0042277">
    <property type="term" value="F:peptide binding"/>
    <property type="evidence" value="ECO:0007669"/>
    <property type="project" value="TreeGrafter"/>
</dbReference>
<dbReference type="VEuPathDB" id="PlasmoDB:PmUG01_12044500"/>
<dbReference type="GO" id="GO:0016285">
    <property type="term" value="F:alanyl aminopeptidase activity"/>
    <property type="evidence" value="ECO:0007669"/>
    <property type="project" value="UniProtKB-EC"/>
</dbReference>
<dbReference type="GO" id="GO:0070006">
    <property type="term" value="F:metalloaminopeptidase activity"/>
    <property type="evidence" value="ECO:0007669"/>
    <property type="project" value="TreeGrafter"/>
</dbReference>
<keyword evidence="2" id="KW-0378">Hydrolase</keyword>
<dbReference type="GO" id="GO:0005615">
    <property type="term" value="C:extracellular space"/>
    <property type="evidence" value="ECO:0007669"/>
    <property type="project" value="TreeGrafter"/>
</dbReference>
<dbReference type="GO" id="GO:0043171">
    <property type="term" value="P:peptide catabolic process"/>
    <property type="evidence" value="ECO:0007669"/>
    <property type="project" value="TreeGrafter"/>
</dbReference>
<dbReference type="GeneID" id="39870434"/>
<dbReference type="EC" id="3.4.11.2" evidence="2"/>
<dbReference type="KEGG" id="pmal:PMUG01_12044500"/>
<dbReference type="RefSeq" id="XP_028863126.1">
    <property type="nucleotide sequence ID" value="XM_029006659.1"/>
</dbReference>
<dbReference type="EMBL" id="LT594633">
    <property type="protein sequence ID" value="SCO93848.1"/>
    <property type="molecule type" value="Genomic_DNA"/>
</dbReference>
<keyword evidence="2" id="KW-0031">Aminopeptidase</keyword>
<reference evidence="2 3" key="1">
    <citation type="submission" date="2016-06" db="EMBL/GenBank/DDBJ databases">
        <authorList>
            <consortium name="Pathogen Informatics"/>
        </authorList>
    </citation>
    <scope>NUCLEOTIDE SEQUENCE [LARGE SCALE GENOMIC DNA]</scope>
</reference>
<name>A0A1D3SQR4_PLAMA</name>
<dbReference type="PANTHER" id="PTHR11533:SF174">
    <property type="entry name" value="PUROMYCIN-SENSITIVE AMINOPEPTIDASE-RELATED"/>
    <property type="match status" value="1"/>
</dbReference>
<keyword evidence="2" id="KW-0645">Protease</keyword>
<dbReference type="InterPro" id="IPR014782">
    <property type="entry name" value="Peptidase_M1_dom"/>
</dbReference>
<dbReference type="InterPro" id="IPR050344">
    <property type="entry name" value="Peptidase_M1_aminopeptidases"/>
</dbReference>
<accession>A0A1D3SQR4</accession>
<dbReference type="Gene3D" id="1.10.390.10">
    <property type="entry name" value="Neutral Protease Domain 2"/>
    <property type="match status" value="1"/>
</dbReference>
<dbReference type="GO" id="GO:0005737">
    <property type="term" value="C:cytoplasm"/>
    <property type="evidence" value="ECO:0007669"/>
    <property type="project" value="TreeGrafter"/>
</dbReference>
<dbReference type="AlphaFoldDB" id="A0A1D3SQR4"/>
<evidence type="ECO:0000313" key="3">
    <source>
        <dbReference type="Proteomes" id="UP000219813"/>
    </source>
</evidence>
<dbReference type="GO" id="GO:0016020">
    <property type="term" value="C:membrane"/>
    <property type="evidence" value="ECO:0007669"/>
    <property type="project" value="TreeGrafter"/>
</dbReference>
<feature type="domain" description="Peptidase M1 membrane alanine aminopeptidase" evidence="1">
    <location>
        <begin position="459"/>
        <end position="669"/>
    </location>
</feature>